<dbReference type="AlphaFoldDB" id="Q5WKQ4"/>
<reference evidence="2 3" key="3">
    <citation type="journal article" date="1997" name="Protein Eng.">
        <title>High-resolution crystal structure of M-protease: phylogeny aided analysis of the high-alkaline adaptation mechanism.</title>
        <authorList>
            <person name="Shirai T."/>
            <person name="Suzuki A."/>
            <person name="Yamane T."/>
            <person name="Ashida T."/>
            <person name="Kobayashi T."/>
            <person name="Ito S."/>
        </authorList>
    </citation>
    <scope>NUCLEOTIDE SEQUENCE [LARGE SCALE GENOMIC DNA]</scope>
    <source>
        <strain evidence="2 3">KSM-K16</strain>
    </source>
</reference>
<protein>
    <recommendedName>
        <fullName evidence="1">Glycosyltransferase 2-like domain-containing protein</fullName>
    </recommendedName>
</protein>
<dbReference type="Pfam" id="PF00535">
    <property type="entry name" value="Glycos_transf_2"/>
    <property type="match status" value="1"/>
</dbReference>
<dbReference type="InterPro" id="IPR029044">
    <property type="entry name" value="Nucleotide-diphossugar_trans"/>
</dbReference>
<evidence type="ECO:0000313" key="3">
    <source>
        <dbReference type="Proteomes" id="UP000001168"/>
    </source>
</evidence>
<dbReference type="Proteomes" id="UP000001168">
    <property type="component" value="Chromosome"/>
</dbReference>
<dbReference type="RefSeq" id="WP_011245368.1">
    <property type="nucleotide sequence ID" value="NC_006582.1"/>
</dbReference>
<reference evidence="2 3" key="2">
    <citation type="journal article" date="1995" name="Appl. Microbiol. Biotechnol.">
        <title>Purification and properties of an alkaline protease from alkalophilic Bacillus sp. KSM-K16.</title>
        <authorList>
            <person name="Kobayashi T."/>
            <person name="Hakamada Y."/>
            <person name="Adachi S."/>
            <person name="Hitomi J."/>
            <person name="Yoshimatsu T."/>
            <person name="Koike K."/>
            <person name="Kawai S."/>
            <person name="Ito S."/>
        </authorList>
    </citation>
    <scope>NUCLEOTIDE SEQUENCE [LARGE SCALE GENOMIC DNA]</scope>
    <source>
        <strain evidence="2 3">KSM-K16</strain>
    </source>
</reference>
<dbReference type="Gene3D" id="3.90.550.10">
    <property type="entry name" value="Spore Coat Polysaccharide Biosynthesis Protein SpsA, Chain A"/>
    <property type="match status" value="1"/>
</dbReference>
<dbReference type="InterPro" id="IPR001173">
    <property type="entry name" value="Glyco_trans_2-like"/>
</dbReference>
<dbReference type="KEGG" id="bcl:ABC0511"/>
<evidence type="ECO:0000313" key="2">
    <source>
        <dbReference type="EMBL" id="BAD63051.1"/>
    </source>
</evidence>
<sequence length="229" mass="26027">MIAVGMAAMPSRFENLKTIVPQLLKQCDRMYIHVNGLNDCPDFLKEESKIRLSFSTKNLGGQMAFKGFPEIKGYYFCVDDDLIYPNNYVERMVALMKSYNNEIIACVHGASFDVNAPIKKVFKNKTNSHRSYKGLNEHTQVLIPGVGTSCMHSDSFALTPNDFPYQNMRDAFIACKAAKEGVPIIAIKRPENWINKIAGHTAITKNEEYNDRIDQLFAEHIDYFKKQLG</sequence>
<organism evidence="2 3">
    <name type="scientific">Shouchella clausii (strain KSM-K16)</name>
    <name type="common">Alkalihalobacillus clausii</name>
    <dbReference type="NCBI Taxonomy" id="66692"/>
    <lineage>
        <taxon>Bacteria</taxon>
        <taxon>Bacillati</taxon>
        <taxon>Bacillota</taxon>
        <taxon>Bacilli</taxon>
        <taxon>Bacillales</taxon>
        <taxon>Bacillaceae</taxon>
        <taxon>Shouchella</taxon>
    </lineage>
</organism>
<dbReference type="HOGENOM" id="CLU_1049159_0_0_9"/>
<reference evidence="2 3" key="5">
    <citation type="journal article" date="2007" name="Extremophiles">
        <title>Intragenomic diversity of the V1 regions of 16S rRNA genes in high-alkaline protease-producing Bacillus clausii spp.</title>
        <authorList>
            <person name="Kageyama Y."/>
            <person name="Takaki Y."/>
            <person name="Shimamura S."/>
            <person name="Nishi S."/>
            <person name="Nogi Y."/>
            <person name="Uchimura K."/>
            <person name="Kobayashi T."/>
            <person name="Hitomi J."/>
            <person name="Ozaki K."/>
            <person name="Kawai S."/>
            <person name="Ito S."/>
            <person name="Horikoshi K."/>
        </authorList>
    </citation>
    <scope>NUCLEOTIDE SEQUENCE [LARGE SCALE GENOMIC DNA]</scope>
    <source>
        <strain evidence="2 3">KSM-K16</strain>
    </source>
</reference>
<dbReference type="EMBL" id="AP006627">
    <property type="protein sequence ID" value="BAD63051.1"/>
    <property type="molecule type" value="Genomic_DNA"/>
</dbReference>
<dbReference type="SUPFAM" id="SSF53448">
    <property type="entry name" value="Nucleotide-diphospho-sugar transferases"/>
    <property type="match status" value="1"/>
</dbReference>
<keyword evidence="3" id="KW-1185">Reference proteome</keyword>
<reference evidence="3" key="4">
    <citation type="submission" date="2003-10" db="EMBL/GenBank/DDBJ databases">
        <title>The complete genome sequence of the alkaliphilic Bacillus clausii KSM-K16.</title>
        <authorList>
            <person name="Takaki Y."/>
            <person name="Kageyama Y."/>
            <person name="Shimamura S."/>
            <person name="Suzuki H."/>
            <person name="Nishi S."/>
            <person name="Hatada Y."/>
            <person name="Kawai S."/>
            <person name="Ito S."/>
            <person name="Horikoshi K."/>
        </authorList>
    </citation>
    <scope>NUCLEOTIDE SEQUENCE [LARGE SCALE GENOMIC DNA]</scope>
    <source>
        <strain evidence="3">KSM-K16</strain>
    </source>
</reference>
<evidence type="ECO:0000259" key="1">
    <source>
        <dbReference type="Pfam" id="PF00535"/>
    </source>
</evidence>
<accession>Q5WKQ4</accession>
<gene>
    <name evidence="2" type="ordered locus">ABC0511</name>
</gene>
<name>Q5WKQ4_SHOC1</name>
<feature type="domain" description="Glycosyltransferase 2-like" evidence="1">
    <location>
        <begin position="42"/>
        <end position="136"/>
    </location>
</feature>
<proteinExistence type="predicted"/>
<reference evidence="2 3" key="1">
    <citation type="journal article" date="1994" name="J. Ferment. Bioeng.">
        <title>Molecular cloning and nucleotide sequence of the gene for an alkaline protease from the alkalophilic Bacillus sp. KSM-K16.</title>
        <authorList>
            <person name="Hakamada Y."/>
            <person name="Kobayashi T."/>
            <person name="Hitomi J."/>
            <person name="Kawai S."/>
            <person name="Ito S."/>
        </authorList>
    </citation>
    <scope>NUCLEOTIDE SEQUENCE [LARGE SCALE GENOMIC DNA]</scope>
    <source>
        <strain evidence="2 3">KSM-K16</strain>
    </source>
</reference>
<dbReference type="eggNOG" id="COG0438">
    <property type="taxonomic scope" value="Bacteria"/>
</dbReference>
<dbReference type="STRING" id="66692.ABC0511"/>
<dbReference type="CAZy" id="GT45">
    <property type="family name" value="Glycosyltransferase Family 45"/>
</dbReference>
<dbReference type="OrthoDB" id="9802649at2"/>